<name>A0AAV7TB08_PLEWA</name>
<keyword evidence="3" id="KW-1185">Reference proteome</keyword>
<evidence type="ECO:0000313" key="2">
    <source>
        <dbReference type="EMBL" id="KAJ1173748.1"/>
    </source>
</evidence>
<feature type="region of interest" description="Disordered" evidence="1">
    <location>
        <begin position="50"/>
        <end position="123"/>
    </location>
</feature>
<reference evidence="2" key="1">
    <citation type="journal article" date="2022" name="bioRxiv">
        <title>Sequencing and chromosome-scale assembly of the giantPleurodeles waltlgenome.</title>
        <authorList>
            <person name="Brown T."/>
            <person name="Elewa A."/>
            <person name="Iarovenko S."/>
            <person name="Subramanian E."/>
            <person name="Araus A.J."/>
            <person name="Petzold A."/>
            <person name="Susuki M."/>
            <person name="Suzuki K.-i.T."/>
            <person name="Hayashi T."/>
            <person name="Toyoda A."/>
            <person name="Oliveira C."/>
            <person name="Osipova E."/>
            <person name="Leigh N.D."/>
            <person name="Simon A."/>
            <person name="Yun M.H."/>
        </authorList>
    </citation>
    <scope>NUCLEOTIDE SEQUENCE</scope>
    <source>
        <strain evidence="2">20211129_DDA</strain>
        <tissue evidence="2">Liver</tissue>
    </source>
</reference>
<accession>A0AAV7TB08</accession>
<protein>
    <submittedName>
        <fullName evidence="2">Uncharacterized protein</fullName>
    </submittedName>
</protein>
<dbReference type="Proteomes" id="UP001066276">
    <property type="component" value="Chromosome 4_1"/>
</dbReference>
<sequence>MSEKDTQKTVPPKTWKKGEPRPYTAKEAQSSAGNKGYQEELANIARKRILKKGPEYNSTTVSSARLHLGASNTQMGKKTTQKHTDSIAISNVKAKHEAKGDRSRRRSGTSRRPSDSTNQEATT</sequence>
<evidence type="ECO:0000313" key="3">
    <source>
        <dbReference type="Proteomes" id="UP001066276"/>
    </source>
</evidence>
<gene>
    <name evidence="2" type="ORF">NDU88_005574</name>
</gene>
<comment type="caution">
    <text evidence="2">The sequence shown here is derived from an EMBL/GenBank/DDBJ whole genome shotgun (WGS) entry which is preliminary data.</text>
</comment>
<evidence type="ECO:0000256" key="1">
    <source>
        <dbReference type="SAM" id="MobiDB-lite"/>
    </source>
</evidence>
<dbReference type="EMBL" id="JANPWB010000007">
    <property type="protein sequence ID" value="KAJ1173748.1"/>
    <property type="molecule type" value="Genomic_DNA"/>
</dbReference>
<organism evidence="2 3">
    <name type="scientific">Pleurodeles waltl</name>
    <name type="common">Iberian ribbed newt</name>
    <dbReference type="NCBI Taxonomy" id="8319"/>
    <lineage>
        <taxon>Eukaryota</taxon>
        <taxon>Metazoa</taxon>
        <taxon>Chordata</taxon>
        <taxon>Craniata</taxon>
        <taxon>Vertebrata</taxon>
        <taxon>Euteleostomi</taxon>
        <taxon>Amphibia</taxon>
        <taxon>Batrachia</taxon>
        <taxon>Caudata</taxon>
        <taxon>Salamandroidea</taxon>
        <taxon>Salamandridae</taxon>
        <taxon>Pleurodelinae</taxon>
        <taxon>Pleurodeles</taxon>
    </lineage>
</organism>
<proteinExistence type="predicted"/>
<dbReference type="AlphaFoldDB" id="A0AAV7TB08"/>
<feature type="region of interest" description="Disordered" evidence="1">
    <location>
        <begin position="1"/>
        <end position="37"/>
    </location>
</feature>